<feature type="transmembrane region" description="Helical" evidence="2">
    <location>
        <begin position="7"/>
        <end position="26"/>
    </location>
</feature>
<protein>
    <submittedName>
        <fullName evidence="3">Glycoside hydrolase family 43</fullName>
    </submittedName>
</protein>
<dbReference type="Gene3D" id="2.40.50.100">
    <property type="match status" value="1"/>
</dbReference>
<organism evidence="3 4">
    <name type="scientific">Methyloceanibacter stevinii</name>
    <dbReference type="NCBI Taxonomy" id="1774970"/>
    <lineage>
        <taxon>Bacteria</taxon>
        <taxon>Pseudomonadati</taxon>
        <taxon>Pseudomonadota</taxon>
        <taxon>Alphaproteobacteria</taxon>
        <taxon>Hyphomicrobiales</taxon>
        <taxon>Hyphomicrobiaceae</taxon>
        <taxon>Methyloceanibacter</taxon>
    </lineage>
</organism>
<dbReference type="PANTHER" id="PTHR30438:SF2">
    <property type="entry name" value="MEMBRANE PROTEIN"/>
    <property type="match status" value="1"/>
</dbReference>
<keyword evidence="2" id="KW-0812">Transmembrane</keyword>
<dbReference type="STRING" id="1774970.AUC70_12430"/>
<dbReference type="AlphaFoldDB" id="A0A1E3VJE7"/>
<evidence type="ECO:0000313" key="4">
    <source>
        <dbReference type="Proteomes" id="UP000094172"/>
    </source>
</evidence>
<dbReference type="PANTHER" id="PTHR30438">
    <property type="entry name" value="36 KDA ANTIGEN-RELATED"/>
    <property type="match status" value="1"/>
</dbReference>
<evidence type="ECO:0000256" key="2">
    <source>
        <dbReference type="SAM" id="Phobius"/>
    </source>
</evidence>
<keyword evidence="2" id="KW-1133">Transmembrane helix</keyword>
<dbReference type="Gene3D" id="2.40.30.170">
    <property type="match status" value="1"/>
</dbReference>
<dbReference type="GO" id="GO:0005886">
    <property type="term" value="C:plasma membrane"/>
    <property type="evidence" value="ECO:0007669"/>
    <property type="project" value="TreeGrafter"/>
</dbReference>
<evidence type="ECO:0000313" key="3">
    <source>
        <dbReference type="EMBL" id="ODR93638.1"/>
    </source>
</evidence>
<gene>
    <name evidence="3" type="ORF">AUC70_12430</name>
</gene>
<keyword evidence="3" id="KW-0378">Hydrolase</keyword>
<dbReference type="EMBL" id="LPWE01000014">
    <property type="protein sequence ID" value="ODR93638.1"/>
    <property type="molecule type" value="Genomic_DNA"/>
</dbReference>
<keyword evidence="4" id="KW-1185">Reference proteome</keyword>
<reference evidence="3 4" key="1">
    <citation type="journal article" date="2016" name="Environ. Microbiol.">
        <title>New Methyloceanibacter diversity from North Sea sediments includes methanotroph containing solely the soluble methane monooxygenase.</title>
        <authorList>
            <person name="Vekeman B."/>
            <person name="Kerckhof F.M."/>
            <person name="Cremers G."/>
            <person name="de Vos P."/>
            <person name="Vandamme P."/>
            <person name="Boon N."/>
            <person name="Op den Camp H.J."/>
            <person name="Heylen K."/>
        </authorList>
    </citation>
    <scope>NUCLEOTIDE SEQUENCE [LARGE SCALE GENOMIC DNA]</scope>
    <source>
        <strain evidence="3 4">R-67176</strain>
    </source>
</reference>
<keyword evidence="2" id="KW-0472">Membrane</keyword>
<dbReference type="SUPFAM" id="SSF111369">
    <property type="entry name" value="HlyD-like secretion proteins"/>
    <property type="match status" value="2"/>
</dbReference>
<proteinExistence type="predicted"/>
<dbReference type="Gene3D" id="1.10.287.470">
    <property type="entry name" value="Helix hairpin bin"/>
    <property type="match status" value="2"/>
</dbReference>
<comment type="caution">
    <text evidence="3">The sequence shown here is derived from an EMBL/GenBank/DDBJ whole genome shotgun (WGS) entry which is preliminary data.</text>
</comment>
<sequence>MTQTMKTWLVRAAIAALIAGAAYFLWQTLRSDGPPEGFAVGNGRIEATEIDVATKIAGRVEKIEVREGDFVDAGQVLAVMDTEALDAQLREADAELRRAKVGVKTAESQVSQREAEKAAAEASVAQREAELDAADKRLARAEELVPKGATSVQVLDDRRAAFAGGKAAVAAAKAQVSAAEAAIGLAQSQVISAHAAVDATQATIERIEADIDDSTLRSPRYGRVQYRVAEPGEVLAAGGTVVNLIDLRDVYMTLFLPTIDAGRVKLGAEARVILDAAPQYVVPANVSFVADVAQFTPKTVETEEERLKLMFRIKTRIDPALLEKHVRDVKTGLPGIAYVQLDPDIPWPDNLKVRLPE</sequence>
<accession>A0A1E3VJE7</accession>
<evidence type="ECO:0000256" key="1">
    <source>
        <dbReference type="SAM" id="Coils"/>
    </source>
</evidence>
<dbReference type="GO" id="GO:0016787">
    <property type="term" value="F:hydrolase activity"/>
    <property type="evidence" value="ECO:0007669"/>
    <property type="project" value="UniProtKB-KW"/>
</dbReference>
<name>A0A1E3VJE7_9HYPH</name>
<dbReference type="Proteomes" id="UP000094172">
    <property type="component" value="Unassembled WGS sequence"/>
</dbReference>
<feature type="coiled-coil region" evidence="1">
    <location>
        <begin position="89"/>
        <end position="144"/>
    </location>
</feature>
<keyword evidence="1" id="KW-0175">Coiled coil</keyword>